<gene>
    <name evidence="3" type="ORF">AMOR_06110</name>
</gene>
<evidence type="ECO:0000313" key="4">
    <source>
        <dbReference type="Proteomes" id="UP001162891"/>
    </source>
</evidence>
<proteinExistence type="predicted"/>
<dbReference type="EMBL" id="AP025591">
    <property type="protein sequence ID" value="BDG01615.1"/>
    <property type="molecule type" value="Genomic_DNA"/>
</dbReference>
<dbReference type="RefSeq" id="WP_248358314.1">
    <property type="nucleotide sequence ID" value="NZ_AP025591.1"/>
</dbReference>
<keyword evidence="2" id="KW-1133">Transmembrane helix</keyword>
<keyword evidence="4" id="KW-1185">Reference proteome</keyword>
<accession>A0ABM7WQ78</accession>
<dbReference type="Proteomes" id="UP001162891">
    <property type="component" value="Chromosome"/>
</dbReference>
<organism evidence="3 4">
    <name type="scientific">Anaeromyxobacter oryzae</name>
    <dbReference type="NCBI Taxonomy" id="2918170"/>
    <lineage>
        <taxon>Bacteria</taxon>
        <taxon>Pseudomonadati</taxon>
        <taxon>Myxococcota</taxon>
        <taxon>Myxococcia</taxon>
        <taxon>Myxococcales</taxon>
        <taxon>Cystobacterineae</taxon>
        <taxon>Anaeromyxobacteraceae</taxon>
        <taxon>Anaeromyxobacter</taxon>
    </lineage>
</organism>
<keyword evidence="2" id="KW-0812">Transmembrane</keyword>
<feature type="transmembrane region" description="Helical" evidence="2">
    <location>
        <begin position="51"/>
        <end position="72"/>
    </location>
</feature>
<evidence type="ECO:0000256" key="2">
    <source>
        <dbReference type="SAM" id="Phobius"/>
    </source>
</evidence>
<sequence length="121" mass="12304">MEQRSGTGGMAGQEVGELTDALRDLGSEAREAVGRLAEQLELERRMEESPMAVLGVAAAAGFVLGGGLWPVLRPFLKAAVRTALSPANLLAIGAAVGAMRAAQGRDDGSETTAGSASGETH</sequence>
<reference evidence="4" key="1">
    <citation type="journal article" date="2022" name="Int. J. Syst. Evol. Microbiol.">
        <title>Anaeromyxobacter oryzae sp. nov., Anaeromyxobacter diazotrophicus sp. nov. and Anaeromyxobacter paludicola sp. nov., isolated from paddy soils.</title>
        <authorList>
            <person name="Itoh H."/>
            <person name="Xu Z."/>
            <person name="Mise K."/>
            <person name="Masuda Y."/>
            <person name="Ushijima N."/>
            <person name="Hayakawa C."/>
            <person name="Shiratori Y."/>
            <person name="Senoo K."/>
        </authorList>
    </citation>
    <scope>NUCLEOTIDE SEQUENCE [LARGE SCALE GENOMIC DNA]</scope>
    <source>
        <strain evidence="4">Red232</strain>
    </source>
</reference>
<evidence type="ECO:0000256" key="1">
    <source>
        <dbReference type="SAM" id="MobiDB-lite"/>
    </source>
</evidence>
<evidence type="ECO:0000313" key="3">
    <source>
        <dbReference type="EMBL" id="BDG01615.1"/>
    </source>
</evidence>
<name>A0ABM7WQ78_9BACT</name>
<feature type="region of interest" description="Disordered" evidence="1">
    <location>
        <begin position="101"/>
        <end position="121"/>
    </location>
</feature>
<keyword evidence="2" id="KW-0472">Membrane</keyword>
<feature type="compositionally biased region" description="Polar residues" evidence="1">
    <location>
        <begin position="110"/>
        <end position="121"/>
    </location>
</feature>
<protein>
    <submittedName>
        <fullName evidence="3">Uncharacterized protein</fullName>
    </submittedName>
</protein>